<organism evidence="2 3">
    <name type="scientific">Henriciella marina</name>
    <dbReference type="NCBI Taxonomy" id="453851"/>
    <lineage>
        <taxon>Bacteria</taxon>
        <taxon>Pseudomonadati</taxon>
        <taxon>Pseudomonadota</taxon>
        <taxon>Alphaproteobacteria</taxon>
        <taxon>Hyphomonadales</taxon>
        <taxon>Hyphomonadaceae</taxon>
        <taxon>Henriciella</taxon>
    </lineage>
</organism>
<dbReference type="RefSeq" id="WP_269402938.1">
    <property type="nucleotide sequence ID" value="NZ_JAPWGW010000004.1"/>
</dbReference>
<keyword evidence="1" id="KW-0732">Signal</keyword>
<dbReference type="EMBL" id="JAPWGW010000004">
    <property type="protein sequence ID" value="MCZ4298874.1"/>
    <property type="molecule type" value="Genomic_DNA"/>
</dbReference>
<proteinExistence type="predicted"/>
<sequence length="146" mass="15772">MKIFAMIGAASAAATMFGVTAIAETPNAGPDDYLSDVRLGEQVDRICFRDQINDFREGTSMTVIAERGVKDYLIETTEECDELNGAQTVVLDGTFAGGRCVTTRDRISASQSYFGSDASNAAYLCRIKAIYEWNEDALSADVASID</sequence>
<evidence type="ECO:0000313" key="2">
    <source>
        <dbReference type="EMBL" id="MCZ4298874.1"/>
    </source>
</evidence>
<name>A0ABT4M0C2_9PROT</name>
<keyword evidence="3" id="KW-1185">Reference proteome</keyword>
<feature type="signal peptide" evidence="1">
    <location>
        <begin position="1"/>
        <end position="23"/>
    </location>
</feature>
<reference evidence="2" key="1">
    <citation type="submission" date="2022-12" db="EMBL/GenBank/DDBJ databases">
        <title>Bacterial isolates from different developmental stages of Nematostella vectensis.</title>
        <authorList>
            <person name="Fraune S."/>
        </authorList>
    </citation>
    <scope>NUCLEOTIDE SEQUENCE</scope>
    <source>
        <strain evidence="2">G21632-S1</strain>
    </source>
</reference>
<evidence type="ECO:0000256" key="1">
    <source>
        <dbReference type="SAM" id="SignalP"/>
    </source>
</evidence>
<feature type="chain" id="PRO_5047255394" evidence="1">
    <location>
        <begin position="24"/>
        <end position="146"/>
    </location>
</feature>
<evidence type="ECO:0000313" key="3">
    <source>
        <dbReference type="Proteomes" id="UP001083770"/>
    </source>
</evidence>
<dbReference type="Pfam" id="PF20101">
    <property type="entry name" value="DUF6491"/>
    <property type="match status" value="1"/>
</dbReference>
<protein>
    <submittedName>
        <fullName evidence="2">DUF6491 family protein</fullName>
    </submittedName>
</protein>
<gene>
    <name evidence="2" type="ORF">O4G74_12465</name>
</gene>
<dbReference type="InterPro" id="IPR045500">
    <property type="entry name" value="DUF6491"/>
</dbReference>
<comment type="caution">
    <text evidence="2">The sequence shown here is derived from an EMBL/GenBank/DDBJ whole genome shotgun (WGS) entry which is preliminary data.</text>
</comment>
<dbReference type="Proteomes" id="UP001083770">
    <property type="component" value="Unassembled WGS sequence"/>
</dbReference>
<accession>A0ABT4M0C2</accession>